<evidence type="ECO:0000256" key="1">
    <source>
        <dbReference type="SAM" id="Phobius"/>
    </source>
</evidence>
<name>A0A6L9QGK2_9ACTN</name>
<proteinExistence type="predicted"/>
<keyword evidence="1" id="KW-0472">Membrane</keyword>
<feature type="transmembrane region" description="Helical" evidence="1">
    <location>
        <begin position="145"/>
        <end position="165"/>
    </location>
</feature>
<reference evidence="2 3" key="1">
    <citation type="submission" date="2020-01" db="EMBL/GenBank/DDBJ databases">
        <title>Insect and environment-associated Actinomycetes.</title>
        <authorList>
            <person name="Currrie C."/>
            <person name="Chevrette M."/>
            <person name="Carlson C."/>
            <person name="Stubbendieck R."/>
            <person name="Wendt-Pienkowski E."/>
        </authorList>
    </citation>
    <scope>NUCLEOTIDE SEQUENCE [LARGE SCALE GENOMIC DNA]</scope>
    <source>
        <strain evidence="2 3">SID10258</strain>
    </source>
</reference>
<dbReference type="Proteomes" id="UP000475532">
    <property type="component" value="Unassembled WGS sequence"/>
</dbReference>
<keyword evidence="1" id="KW-0812">Transmembrane</keyword>
<evidence type="ECO:0000313" key="2">
    <source>
        <dbReference type="EMBL" id="NEA24218.1"/>
    </source>
</evidence>
<dbReference type="AlphaFoldDB" id="A0A6L9QGK2"/>
<dbReference type="RefSeq" id="WP_163057192.1">
    <property type="nucleotide sequence ID" value="NZ_JAAGLI010000426.1"/>
</dbReference>
<accession>A0A6L9QGK2</accession>
<comment type="caution">
    <text evidence="2">The sequence shown here is derived from an EMBL/GenBank/DDBJ whole genome shotgun (WGS) entry which is preliminary data.</text>
</comment>
<evidence type="ECO:0000313" key="3">
    <source>
        <dbReference type="Proteomes" id="UP000475532"/>
    </source>
</evidence>
<protein>
    <submittedName>
        <fullName evidence="2">Uncharacterized protein</fullName>
    </submittedName>
</protein>
<sequence>MSVQDSKARRRARRRRKLALPLERPPRTVKAICAIPAFLLALEVLLAGLALLDNGEETVLTGIAVVRTCTRNPATGWVMYQCPLEGVGGEAVDTGRYHVDALKAFTPPHGKIVFEIRRTQGAKGTTSYLAAEMGTSRHSILTEPVVIPLGIAAFFTAFISLLRLLRLAAEAVRP</sequence>
<organism evidence="2 3">
    <name type="scientific">Actinomadura bangladeshensis</name>
    <dbReference type="NCBI Taxonomy" id="453573"/>
    <lineage>
        <taxon>Bacteria</taxon>
        <taxon>Bacillati</taxon>
        <taxon>Actinomycetota</taxon>
        <taxon>Actinomycetes</taxon>
        <taxon>Streptosporangiales</taxon>
        <taxon>Thermomonosporaceae</taxon>
        <taxon>Actinomadura</taxon>
    </lineage>
</organism>
<dbReference type="EMBL" id="JAAGLI010000426">
    <property type="protein sequence ID" value="NEA24218.1"/>
    <property type="molecule type" value="Genomic_DNA"/>
</dbReference>
<gene>
    <name evidence="2" type="ORF">G3I70_17210</name>
</gene>
<keyword evidence="1" id="KW-1133">Transmembrane helix</keyword>